<name>A0ABR1AVM2_POLSC</name>
<accession>A0ABR1AVM2</accession>
<evidence type="ECO:0000313" key="2">
    <source>
        <dbReference type="EMBL" id="KAK6627756.1"/>
    </source>
</evidence>
<reference evidence="2 3" key="1">
    <citation type="submission" date="2023-09" db="EMBL/GenBank/DDBJ databases">
        <title>Genomes of two closely related lineages of the louse Polyplax serrata with different host specificities.</title>
        <authorList>
            <person name="Martinu J."/>
            <person name="Tarabai H."/>
            <person name="Stefka J."/>
            <person name="Hypsa V."/>
        </authorList>
    </citation>
    <scope>NUCLEOTIDE SEQUENCE [LARGE SCALE GENOMIC DNA]</scope>
    <source>
        <strain evidence="2">98ZLc_SE</strain>
    </source>
</reference>
<comment type="caution">
    <text evidence="2">The sequence shown here is derived from an EMBL/GenBank/DDBJ whole genome shotgun (WGS) entry which is preliminary data.</text>
</comment>
<protein>
    <submittedName>
        <fullName evidence="2">Uncharacterized protein</fullName>
    </submittedName>
</protein>
<sequence length="138" mass="16204">MAFWGDHKFKYLESEEEETRTLVPEGRPKSQKKNSCRETNERTIIKGKSGPPKEVPMLVDLRPSNPQGMRNVQVSDERKELFFSWEALSIIFHSSNASFSRMKKIGKEEIYQEDKLKISLRRHSGTSEDQPNRDRWMC</sequence>
<dbReference type="Proteomes" id="UP001359485">
    <property type="component" value="Unassembled WGS sequence"/>
</dbReference>
<dbReference type="EMBL" id="JAWJWF010000045">
    <property type="protein sequence ID" value="KAK6627756.1"/>
    <property type="molecule type" value="Genomic_DNA"/>
</dbReference>
<proteinExistence type="predicted"/>
<evidence type="ECO:0000256" key="1">
    <source>
        <dbReference type="SAM" id="MobiDB-lite"/>
    </source>
</evidence>
<organism evidence="2 3">
    <name type="scientific">Polyplax serrata</name>
    <name type="common">Common mouse louse</name>
    <dbReference type="NCBI Taxonomy" id="468196"/>
    <lineage>
        <taxon>Eukaryota</taxon>
        <taxon>Metazoa</taxon>
        <taxon>Ecdysozoa</taxon>
        <taxon>Arthropoda</taxon>
        <taxon>Hexapoda</taxon>
        <taxon>Insecta</taxon>
        <taxon>Pterygota</taxon>
        <taxon>Neoptera</taxon>
        <taxon>Paraneoptera</taxon>
        <taxon>Psocodea</taxon>
        <taxon>Troctomorpha</taxon>
        <taxon>Phthiraptera</taxon>
        <taxon>Anoplura</taxon>
        <taxon>Polyplacidae</taxon>
        <taxon>Polyplax</taxon>
    </lineage>
</organism>
<keyword evidence="3" id="KW-1185">Reference proteome</keyword>
<feature type="compositionally biased region" description="Basic and acidic residues" evidence="1">
    <location>
        <begin position="35"/>
        <end position="44"/>
    </location>
</feature>
<gene>
    <name evidence="2" type="ORF">RUM44_010235</name>
</gene>
<feature type="region of interest" description="Disordered" evidence="1">
    <location>
        <begin position="15"/>
        <end position="70"/>
    </location>
</feature>
<evidence type="ECO:0000313" key="3">
    <source>
        <dbReference type="Proteomes" id="UP001359485"/>
    </source>
</evidence>